<proteinExistence type="predicted"/>
<accession>A0A5P3VR02</accession>
<dbReference type="EMBL" id="CP032520">
    <property type="protein sequence ID" value="QEZ48814.1"/>
    <property type="molecule type" value="Genomic_DNA"/>
</dbReference>
<dbReference type="AlphaFoldDB" id="A0A5P3VR02"/>
<gene>
    <name evidence="1" type="ORF">D2917_31560</name>
</gene>
<evidence type="ECO:0000313" key="2">
    <source>
        <dbReference type="Proteomes" id="UP000325743"/>
    </source>
</evidence>
<dbReference type="RefSeq" id="WP_151073049.1">
    <property type="nucleotide sequence ID" value="NZ_CP032520.1"/>
</dbReference>
<protein>
    <submittedName>
        <fullName evidence="1">Uncharacterized protein</fullName>
    </submittedName>
</protein>
<geneLocation type="plasmid" evidence="1">
    <name>unnamed1</name>
</geneLocation>
<reference evidence="1 2" key="1">
    <citation type="submission" date="2018-09" db="EMBL/GenBank/DDBJ databases">
        <title>Complete genome sequence of Cupriavidus oxalaticus T2, a bacterium capable of phenol tolerance and degradation.</title>
        <authorList>
            <person name="Yan J."/>
        </authorList>
    </citation>
    <scope>NUCLEOTIDE SEQUENCE [LARGE SCALE GENOMIC DNA]</scope>
    <source>
        <strain evidence="1 2">T2</strain>
        <plasmid evidence="1 2">unnamed1</plasmid>
    </source>
</reference>
<organism evidence="1 2">
    <name type="scientific">Cupriavidus oxalaticus</name>
    <dbReference type="NCBI Taxonomy" id="96344"/>
    <lineage>
        <taxon>Bacteria</taxon>
        <taxon>Pseudomonadati</taxon>
        <taxon>Pseudomonadota</taxon>
        <taxon>Betaproteobacteria</taxon>
        <taxon>Burkholderiales</taxon>
        <taxon>Burkholderiaceae</taxon>
        <taxon>Cupriavidus</taxon>
    </lineage>
</organism>
<evidence type="ECO:0000313" key="1">
    <source>
        <dbReference type="EMBL" id="QEZ48814.1"/>
    </source>
</evidence>
<dbReference type="Proteomes" id="UP000325743">
    <property type="component" value="Plasmid unnamed1"/>
</dbReference>
<name>A0A5P3VR02_9BURK</name>
<keyword evidence="1" id="KW-0614">Plasmid</keyword>
<sequence length="130" mass="13623">MNPIVYGAGLASYPAGVLLRASVYSTNLRAAFSLVCADDGMPYGALSVNVPGADLAEDEILASADWNLPAELKAALLATGKFVQTGRSNQVGLGRGEIWRVADPELLSQVAAARLDARRSRPIRRAAALA</sequence>